<dbReference type="InterPro" id="IPR036465">
    <property type="entry name" value="vWFA_dom_sf"/>
</dbReference>
<dbReference type="SUPFAM" id="SSF53300">
    <property type="entry name" value="vWA-like"/>
    <property type="match status" value="1"/>
</dbReference>
<keyword evidence="5" id="KW-1185">Reference proteome</keyword>
<dbReference type="InterPro" id="IPR013694">
    <property type="entry name" value="VIT"/>
</dbReference>
<dbReference type="Proteomes" id="UP001165289">
    <property type="component" value="Unassembled WGS sequence"/>
</dbReference>
<dbReference type="SMART" id="SM00609">
    <property type="entry name" value="VIT"/>
    <property type="match status" value="1"/>
</dbReference>
<dbReference type="Gene3D" id="3.40.50.410">
    <property type="entry name" value="von Willebrand factor, type A domain"/>
    <property type="match status" value="1"/>
</dbReference>
<evidence type="ECO:0000259" key="2">
    <source>
        <dbReference type="PROSITE" id="PS50234"/>
    </source>
</evidence>
<comment type="caution">
    <text evidence="4">The sequence shown here is derived from an EMBL/GenBank/DDBJ whole genome shotgun (WGS) entry which is preliminary data.</text>
</comment>
<protein>
    <recommendedName>
        <fullName evidence="6">von Willebrand factor A domain-containing protein 5A-like</fullName>
    </recommendedName>
</protein>
<gene>
    <name evidence="4" type="ORF">LOD99_10583</name>
</gene>
<proteinExistence type="predicted"/>
<accession>A0AAV7KGW9</accession>
<dbReference type="Pfam" id="PF13768">
    <property type="entry name" value="VWA_3"/>
    <property type="match status" value="1"/>
</dbReference>
<dbReference type="EMBL" id="JAKMXF010000043">
    <property type="protein sequence ID" value="KAI6660110.1"/>
    <property type="molecule type" value="Genomic_DNA"/>
</dbReference>
<feature type="domain" description="VIT" evidence="3">
    <location>
        <begin position="10"/>
        <end position="138"/>
    </location>
</feature>
<evidence type="ECO:0000313" key="4">
    <source>
        <dbReference type="EMBL" id="KAI6660110.1"/>
    </source>
</evidence>
<dbReference type="PANTHER" id="PTHR45737">
    <property type="entry name" value="VON WILLEBRAND FACTOR A DOMAIN-CONTAINING PROTEIN 5A"/>
    <property type="match status" value="1"/>
</dbReference>
<organism evidence="4 5">
    <name type="scientific">Oopsacas minuta</name>
    <dbReference type="NCBI Taxonomy" id="111878"/>
    <lineage>
        <taxon>Eukaryota</taxon>
        <taxon>Metazoa</taxon>
        <taxon>Porifera</taxon>
        <taxon>Hexactinellida</taxon>
        <taxon>Hexasterophora</taxon>
        <taxon>Lyssacinosida</taxon>
        <taxon>Leucopsacidae</taxon>
        <taxon>Oopsacas</taxon>
    </lineage>
</organism>
<dbReference type="InterPro" id="IPR002035">
    <property type="entry name" value="VWF_A"/>
</dbReference>
<evidence type="ECO:0000313" key="5">
    <source>
        <dbReference type="Proteomes" id="UP001165289"/>
    </source>
</evidence>
<dbReference type="AlphaFoldDB" id="A0AAV7KGW9"/>
<dbReference type="PROSITE" id="PS50234">
    <property type="entry name" value="VWFA"/>
    <property type="match status" value="1"/>
</dbReference>
<feature type="compositionally biased region" description="Basic residues" evidence="1">
    <location>
        <begin position="646"/>
        <end position="658"/>
    </location>
</feature>
<evidence type="ECO:0008006" key="6">
    <source>
        <dbReference type="Google" id="ProtNLM"/>
    </source>
</evidence>
<evidence type="ECO:0000256" key="1">
    <source>
        <dbReference type="SAM" id="MobiDB-lite"/>
    </source>
</evidence>
<dbReference type="PANTHER" id="PTHR45737:SF6">
    <property type="entry name" value="VON WILLEBRAND FACTOR A DOMAIN-CONTAINING PROTEIN 5A"/>
    <property type="match status" value="1"/>
</dbReference>
<sequence>MHSKKKRCICGLMIYPYNLPPRSLPLKRVELRIESRCVLASIEAVLVYENDESSPVEVEFVMPLDSVAVVTGLSAQLDGRVVKGEVKGKEEAKDDYDDAMSSGQTALYGQQEDKDLFRMLLGNLSAGGRAELKLSLLQEMQREEGTEEGAALRLSLPNTLKPKYTPITTGSTTGADSMSGEGVTAKYELSIAMRLTYTGGLSRVESLSHKISTGVLEGGVWQVQLIDPNPLEKDLVVLLYPTEPAVPAVSWGGPSEQTAFEEKSIDKQKHQFSVSPALMLSFMPHFSQEEIEGGQMSSEIIFMIDRSGSMQGEAIASARATLELLLRSLSPGCAFNVVGFGTFYRLLFSKGSRQYNSDSLAEATKYASKMQADMMGTVVLTPLEIIYGMPQVSGLSRQVILLTDGAVSNTGEVLTCVRNNCSKARIFTIGIGSGVSSELVRGMAEAGKGRAVFVREGERMQGKILKLMSDAMSPCFTDVTLTKPSGVHLFPSHLPILFPNDRLVVYGIVPSIVSLQGQTISLSYKYKDKKFSHELSLECDQLEGEKQDWIHKLACSVVLSEWEKINSKKNECVQLSCNTNLVCIHTALVGVDIGGGKMVEGSMKHIIIKPPQPALYFPLGCSGGGGSRLRVAPRLGSAKSAIPRGHSAKSKSKGHSKRITLPPSPPGCAFPQQGSSLRGHALDSEMDLEPYGAMLSYEASDALTKADYMSLPSVPSGGSVSSHEQLISQQTADGYWEFGDIVNKILNLSEKDKELRPKGMTERHWITLLCLITLEKYSEFEDEWKLVAKKGWRWLRSCQLSINLEEAMETGRTVLK</sequence>
<feature type="domain" description="VWFA" evidence="2">
    <location>
        <begin position="299"/>
        <end position="472"/>
    </location>
</feature>
<evidence type="ECO:0000259" key="3">
    <source>
        <dbReference type="PROSITE" id="PS51468"/>
    </source>
</evidence>
<name>A0AAV7KGW9_9METZ</name>
<dbReference type="Pfam" id="PF08487">
    <property type="entry name" value="VIT"/>
    <property type="match status" value="1"/>
</dbReference>
<reference evidence="4 5" key="1">
    <citation type="journal article" date="2023" name="BMC Biol.">
        <title>The compact genome of the sponge Oopsacas minuta (Hexactinellida) is lacking key metazoan core genes.</title>
        <authorList>
            <person name="Santini S."/>
            <person name="Schenkelaars Q."/>
            <person name="Jourda C."/>
            <person name="Duchesne M."/>
            <person name="Belahbib H."/>
            <person name="Rocher C."/>
            <person name="Selva M."/>
            <person name="Riesgo A."/>
            <person name="Vervoort M."/>
            <person name="Leys S.P."/>
            <person name="Kodjabachian L."/>
            <person name="Le Bivic A."/>
            <person name="Borchiellini C."/>
            <person name="Claverie J.M."/>
            <person name="Renard E."/>
        </authorList>
    </citation>
    <scope>NUCLEOTIDE SEQUENCE [LARGE SCALE GENOMIC DNA]</scope>
    <source>
        <strain evidence="4">SPO-2</strain>
    </source>
</reference>
<dbReference type="PROSITE" id="PS51468">
    <property type="entry name" value="VIT"/>
    <property type="match status" value="1"/>
</dbReference>
<feature type="region of interest" description="Disordered" evidence="1">
    <location>
        <begin position="638"/>
        <end position="676"/>
    </location>
</feature>
<dbReference type="SMART" id="SM00327">
    <property type="entry name" value="VWA"/>
    <property type="match status" value="1"/>
</dbReference>